<reference evidence="2 3" key="1">
    <citation type="submission" date="2019-03" db="EMBL/GenBank/DDBJ databases">
        <title>First draft genome of Liparis tanakae, snailfish: a comprehensive survey of snailfish specific genes.</title>
        <authorList>
            <person name="Kim W."/>
            <person name="Song I."/>
            <person name="Jeong J.-H."/>
            <person name="Kim D."/>
            <person name="Kim S."/>
            <person name="Ryu S."/>
            <person name="Song J.Y."/>
            <person name="Lee S.K."/>
        </authorList>
    </citation>
    <scope>NUCLEOTIDE SEQUENCE [LARGE SCALE GENOMIC DNA]</scope>
    <source>
        <tissue evidence="2">Muscle</tissue>
    </source>
</reference>
<evidence type="ECO:0000259" key="1">
    <source>
        <dbReference type="Pfam" id="PF20691"/>
    </source>
</evidence>
<evidence type="ECO:0000313" key="2">
    <source>
        <dbReference type="EMBL" id="TNN72349.1"/>
    </source>
</evidence>
<comment type="caution">
    <text evidence="2">The sequence shown here is derived from an EMBL/GenBank/DDBJ whole genome shotgun (WGS) entry which is preliminary data.</text>
</comment>
<name>A0A4Z2I2P7_9TELE</name>
<gene>
    <name evidence="2" type="primary">Greb1_0</name>
    <name evidence="2" type="ORF">EYF80_017388</name>
</gene>
<accession>A0A4Z2I2P7</accession>
<sequence length="130" mass="14976">MEACPDLAHYGLCGIRKWSSRGLTGNQQREPFSRGHLHDFLLLNVDRSQNVQYDQNRFTCHDVDFTLRLHSAGLLVCRFNSFSVMKKQIAIGGYRTFIIKTKVRDTFKHGAELERALGRAHTFAYHKIGH</sequence>
<keyword evidence="3" id="KW-1185">Reference proteome</keyword>
<organism evidence="2 3">
    <name type="scientific">Liparis tanakae</name>
    <name type="common">Tanaka's snailfish</name>
    <dbReference type="NCBI Taxonomy" id="230148"/>
    <lineage>
        <taxon>Eukaryota</taxon>
        <taxon>Metazoa</taxon>
        <taxon>Chordata</taxon>
        <taxon>Craniata</taxon>
        <taxon>Vertebrata</taxon>
        <taxon>Euteleostomi</taxon>
        <taxon>Actinopterygii</taxon>
        <taxon>Neopterygii</taxon>
        <taxon>Teleostei</taxon>
        <taxon>Neoteleostei</taxon>
        <taxon>Acanthomorphata</taxon>
        <taxon>Eupercaria</taxon>
        <taxon>Perciformes</taxon>
        <taxon>Cottioidei</taxon>
        <taxon>Cottales</taxon>
        <taxon>Liparidae</taxon>
        <taxon>Liparis</taxon>
    </lineage>
</organism>
<protein>
    <submittedName>
        <fullName evidence="2">Protein GREB1</fullName>
    </submittedName>
</protein>
<dbReference type="PANTHER" id="PTHR15720">
    <property type="entry name" value="GREB1-RELATED"/>
    <property type="match status" value="1"/>
</dbReference>
<dbReference type="AlphaFoldDB" id="A0A4Z2I2P7"/>
<dbReference type="Pfam" id="PF20691">
    <property type="entry name" value="TAGT"/>
    <property type="match status" value="1"/>
</dbReference>
<dbReference type="PANTHER" id="PTHR15720:SF13">
    <property type="entry name" value="PROTEIN GREB1"/>
    <property type="match status" value="1"/>
</dbReference>
<evidence type="ECO:0000313" key="3">
    <source>
        <dbReference type="Proteomes" id="UP000314294"/>
    </source>
</evidence>
<proteinExistence type="predicted"/>
<dbReference type="EMBL" id="SRLO01000138">
    <property type="protein sequence ID" value="TNN72349.1"/>
    <property type="molecule type" value="Genomic_DNA"/>
</dbReference>
<dbReference type="InterPro" id="IPR049100">
    <property type="entry name" value="TAGT"/>
</dbReference>
<dbReference type="OrthoDB" id="9989163at2759"/>
<feature type="domain" description="TET-Associated Glycosyltransferase" evidence="1">
    <location>
        <begin position="1"/>
        <end position="90"/>
    </location>
</feature>
<dbReference type="Proteomes" id="UP000314294">
    <property type="component" value="Unassembled WGS sequence"/>
</dbReference>
<dbReference type="InterPro" id="IPR028422">
    <property type="entry name" value="GREB1"/>
</dbReference>